<dbReference type="AlphaFoldDB" id="A0A1V6TIP7"/>
<dbReference type="OrthoDB" id="5275361at2759"/>
<feature type="compositionally biased region" description="Polar residues" evidence="1">
    <location>
        <begin position="107"/>
        <end position="117"/>
    </location>
</feature>
<comment type="caution">
    <text evidence="2">The sequence shown here is derived from an EMBL/GenBank/DDBJ whole genome shotgun (WGS) entry which is preliminary data.</text>
</comment>
<reference evidence="3" key="1">
    <citation type="journal article" date="2017" name="Nat. Microbiol.">
        <title>Global analysis of biosynthetic gene clusters reveals vast potential of secondary metabolite production in Penicillium species.</title>
        <authorList>
            <person name="Nielsen J.C."/>
            <person name="Grijseels S."/>
            <person name="Prigent S."/>
            <person name="Ji B."/>
            <person name="Dainat J."/>
            <person name="Nielsen K.F."/>
            <person name="Frisvad J.C."/>
            <person name="Workman M."/>
            <person name="Nielsen J."/>
        </authorList>
    </citation>
    <scope>NUCLEOTIDE SEQUENCE [LARGE SCALE GENOMIC DNA]</scope>
    <source>
        <strain evidence="3">IBT 24891</strain>
    </source>
</reference>
<keyword evidence="3" id="KW-1185">Reference proteome</keyword>
<organism evidence="2 3">
    <name type="scientific">Penicillium steckii</name>
    <dbReference type="NCBI Taxonomy" id="303698"/>
    <lineage>
        <taxon>Eukaryota</taxon>
        <taxon>Fungi</taxon>
        <taxon>Dikarya</taxon>
        <taxon>Ascomycota</taxon>
        <taxon>Pezizomycotina</taxon>
        <taxon>Eurotiomycetes</taxon>
        <taxon>Eurotiomycetidae</taxon>
        <taxon>Eurotiales</taxon>
        <taxon>Aspergillaceae</taxon>
        <taxon>Penicillium</taxon>
    </lineage>
</organism>
<accession>A0A1V6TIP7</accession>
<evidence type="ECO:0000256" key="1">
    <source>
        <dbReference type="SAM" id="MobiDB-lite"/>
    </source>
</evidence>
<dbReference type="GO" id="GO:1990879">
    <property type="term" value="C:CST complex"/>
    <property type="evidence" value="ECO:0007669"/>
    <property type="project" value="InterPro"/>
</dbReference>
<protein>
    <recommendedName>
        <fullName evidence="4">CST complex subunit Ten1</fullName>
    </recommendedName>
</protein>
<dbReference type="Proteomes" id="UP000191285">
    <property type="component" value="Unassembled WGS sequence"/>
</dbReference>
<feature type="region of interest" description="Disordered" evidence="1">
    <location>
        <begin position="94"/>
        <end position="117"/>
    </location>
</feature>
<dbReference type="EMBL" id="MLKD01000006">
    <property type="protein sequence ID" value="OQE25433.1"/>
    <property type="molecule type" value="Genomic_DNA"/>
</dbReference>
<feature type="compositionally biased region" description="Low complexity" evidence="1">
    <location>
        <begin position="94"/>
        <end position="106"/>
    </location>
</feature>
<gene>
    <name evidence="2" type="ORF">PENSTE_c006G02075</name>
</gene>
<dbReference type="InterPro" id="IPR012340">
    <property type="entry name" value="NA-bd_OB-fold"/>
</dbReference>
<name>A0A1V6TIP7_9EURO</name>
<dbReference type="Gene3D" id="2.40.50.140">
    <property type="entry name" value="Nucleic acid-binding proteins"/>
    <property type="match status" value="1"/>
</dbReference>
<sequence>MNGPRASKRVFLYELSCLPADTKVRFLGCVRQYNVTEGHLILEHNYLRGNEDVNAVSVDINAVLEDVTSEELRVGAWLNVLGYVRDSQSPSLSFSSSQLDSQSQQSNEMSSARVPTTVPTRPVHIDAVLVFPAGAIALGEYERILRNVQDVERHQQLAG</sequence>
<dbReference type="GO" id="GO:0043047">
    <property type="term" value="F:single-stranded telomeric DNA binding"/>
    <property type="evidence" value="ECO:0007669"/>
    <property type="project" value="InterPro"/>
</dbReference>
<evidence type="ECO:0008006" key="4">
    <source>
        <dbReference type="Google" id="ProtNLM"/>
    </source>
</evidence>
<proteinExistence type="predicted"/>
<evidence type="ECO:0000313" key="3">
    <source>
        <dbReference type="Proteomes" id="UP000191285"/>
    </source>
</evidence>
<dbReference type="Pfam" id="PF12658">
    <property type="entry name" value="Ten1"/>
    <property type="match status" value="1"/>
</dbReference>
<evidence type="ECO:0000313" key="2">
    <source>
        <dbReference type="EMBL" id="OQE25433.1"/>
    </source>
</evidence>
<dbReference type="InterPro" id="IPR024222">
    <property type="entry name" value="Ten1_fungal"/>
</dbReference>
<dbReference type="GO" id="GO:0016233">
    <property type="term" value="P:telomere capping"/>
    <property type="evidence" value="ECO:0007669"/>
    <property type="project" value="InterPro"/>
</dbReference>